<dbReference type="PANTHER" id="PTHR37042">
    <property type="entry name" value="OUTER MEMBRANE PROTEIN RV1973"/>
    <property type="match status" value="1"/>
</dbReference>
<dbReference type="OrthoDB" id="3395172at2"/>
<name>A0A558AA51_9PSEU</name>
<sequence length="166" mass="17589">MTRAHLTRGRVLVLTAFVIVIAALATAGVLLLQQTRQAEAEGSSRDSAQEASKTLVPKVLSYSYQTLQADIANATGAATGNFKQNLQALMTQVVQPTATSDNVVTKASVTHTAVVDASGDDVVLLVLLSQESTSRNQPTPVVSPSSARVQLHRDGDRWLVADLQPL</sequence>
<evidence type="ECO:0008006" key="5">
    <source>
        <dbReference type="Google" id="ProtNLM"/>
    </source>
</evidence>
<protein>
    <recommendedName>
        <fullName evidence="5">H domain protein</fullName>
    </recommendedName>
</protein>
<accession>A0A558AA51</accession>
<comment type="subcellular location">
    <subcellularLocation>
        <location evidence="1">Membrane</location>
    </subcellularLocation>
</comment>
<comment type="caution">
    <text evidence="3">The sequence shown here is derived from an EMBL/GenBank/DDBJ whole genome shotgun (WGS) entry which is preliminary data.</text>
</comment>
<reference evidence="3 4" key="1">
    <citation type="submission" date="2019-07" db="EMBL/GenBank/DDBJ databases">
        <title>New species of Amycolatopsis and Streptomyces.</title>
        <authorList>
            <person name="Duangmal K."/>
            <person name="Teo W.F.A."/>
            <person name="Lipun K."/>
        </authorList>
    </citation>
    <scope>NUCLEOTIDE SEQUENCE [LARGE SCALE GENOMIC DNA]</scope>
    <source>
        <strain evidence="3 4">JCM 30562</strain>
    </source>
</reference>
<keyword evidence="4" id="KW-1185">Reference proteome</keyword>
<dbReference type="AlphaFoldDB" id="A0A558AA51"/>
<dbReference type="PANTHER" id="PTHR37042:SF4">
    <property type="entry name" value="OUTER MEMBRANE PROTEIN RV1973"/>
    <property type="match status" value="1"/>
</dbReference>
<proteinExistence type="predicted"/>
<dbReference type="GO" id="GO:0016020">
    <property type="term" value="C:membrane"/>
    <property type="evidence" value="ECO:0007669"/>
    <property type="project" value="UniProtKB-SubCell"/>
</dbReference>
<dbReference type="EMBL" id="VJZA01000029">
    <property type="protein sequence ID" value="TVT21140.1"/>
    <property type="molecule type" value="Genomic_DNA"/>
</dbReference>
<keyword evidence="2" id="KW-0472">Membrane</keyword>
<organism evidence="3 4">
    <name type="scientific">Amycolatopsis acidiphila</name>
    <dbReference type="NCBI Taxonomy" id="715473"/>
    <lineage>
        <taxon>Bacteria</taxon>
        <taxon>Bacillati</taxon>
        <taxon>Actinomycetota</taxon>
        <taxon>Actinomycetes</taxon>
        <taxon>Pseudonocardiales</taxon>
        <taxon>Pseudonocardiaceae</taxon>
        <taxon>Amycolatopsis</taxon>
    </lineage>
</organism>
<dbReference type="Proteomes" id="UP000318578">
    <property type="component" value="Unassembled WGS sequence"/>
</dbReference>
<gene>
    <name evidence="3" type="ORF">FNH06_18105</name>
</gene>
<evidence type="ECO:0000313" key="3">
    <source>
        <dbReference type="EMBL" id="TVT21140.1"/>
    </source>
</evidence>
<evidence type="ECO:0000313" key="4">
    <source>
        <dbReference type="Proteomes" id="UP000318578"/>
    </source>
</evidence>
<dbReference type="RefSeq" id="WP_144639945.1">
    <property type="nucleotide sequence ID" value="NZ_BNAX01000001.1"/>
</dbReference>
<evidence type="ECO:0000256" key="1">
    <source>
        <dbReference type="ARBA" id="ARBA00004370"/>
    </source>
</evidence>
<evidence type="ECO:0000256" key="2">
    <source>
        <dbReference type="ARBA" id="ARBA00023136"/>
    </source>
</evidence>